<keyword evidence="6" id="KW-0539">Nucleus</keyword>
<keyword evidence="5" id="KW-0804">Transcription</keyword>
<dbReference type="EMBL" id="JALJOV010001978">
    <property type="protein sequence ID" value="KAK9837192.1"/>
    <property type="molecule type" value="Genomic_DNA"/>
</dbReference>
<evidence type="ECO:0000256" key="7">
    <source>
        <dbReference type="ARBA" id="ARBA00044172"/>
    </source>
</evidence>
<sequence length="121" mass="12875">MAMAAPSPVPPAQPAQEPTAPTGTASEPAMNAPPPVISPTPQVGDPQAVKAAHNLALGLARSPPPKPDLNSLPTRQYLEQTVVPTLTQGMHQLVRERPSDPIEYLAAYLLKHNPKRTVQQL</sequence>
<keyword evidence="4" id="KW-0805">Transcription regulation</keyword>
<feature type="compositionally biased region" description="Low complexity" evidence="8">
    <location>
        <begin position="14"/>
        <end position="25"/>
    </location>
</feature>
<dbReference type="AlphaFoldDB" id="A0AAW1RTS1"/>
<feature type="region of interest" description="Disordered" evidence="8">
    <location>
        <begin position="1"/>
        <end position="47"/>
    </location>
</feature>
<dbReference type="Gene3D" id="1.20.890.10">
    <property type="entry name" value="cAMP-dependent protein kinase regulatory subunit, dimerization-anchoring domain"/>
    <property type="match status" value="1"/>
</dbReference>
<dbReference type="CDD" id="cd22965">
    <property type="entry name" value="DD_DPY30_SDC1"/>
    <property type="match status" value="1"/>
</dbReference>
<protein>
    <recommendedName>
        <fullName evidence="7">Protein dpy-30 homolog</fullName>
    </recommendedName>
</protein>
<evidence type="ECO:0000313" key="10">
    <source>
        <dbReference type="Proteomes" id="UP001485043"/>
    </source>
</evidence>
<evidence type="ECO:0000256" key="1">
    <source>
        <dbReference type="ARBA" id="ARBA00004123"/>
    </source>
</evidence>
<dbReference type="Proteomes" id="UP001485043">
    <property type="component" value="Unassembled WGS sequence"/>
</dbReference>
<proteinExistence type="inferred from homology"/>
<evidence type="ECO:0000256" key="5">
    <source>
        <dbReference type="ARBA" id="ARBA00023163"/>
    </source>
</evidence>
<dbReference type="PANTHER" id="PTHR23356">
    <property type="entry name" value="DPY30-RELATED"/>
    <property type="match status" value="1"/>
</dbReference>
<dbReference type="GO" id="GO:0048188">
    <property type="term" value="C:Set1C/COMPASS complex"/>
    <property type="evidence" value="ECO:0007669"/>
    <property type="project" value="InterPro"/>
</dbReference>
<keyword evidence="3" id="KW-0156">Chromatin regulator</keyword>
<dbReference type="Pfam" id="PF05186">
    <property type="entry name" value="Dpy-30"/>
    <property type="match status" value="1"/>
</dbReference>
<comment type="caution">
    <text evidence="9">The sequence shown here is derived from an EMBL/GenBank/DDBJ whole genome shotgun (WGS) entry which is preliminary data.</text>
</comment>
<name>A0AAW1RTS1_9CHLO</name>
<evidence type="ECO:0000256" key="2">
    <source>
        <dbReference type="ARBA" id="ARBA00010849"/>
    </source>
</evidence>
<dbReference type="InterPro" id="IPR037856">
    <property type="entry name" value="Sdc1/DPY30"/>
</dbReference>
<comment type="similarity">
    <text evidence="2">Belongs to the dpy-30 family.</text>
</comment>
<evidence type="ECO:0000313" key="9">
    <source>
        <dbReference type="EMBL" id="KAK9837192.1"/>
    </source>
</evidence>
<comment type="subcellular location">
    <subcellularLocation>
        <location evidence="1">Nucleus</location>
    </subcellularLocation>
</comment>
<dbReference type="InterPro" id="IPR049629">
    <property type="entry name" value="DPY30_SDC1_DD"/>
</dbReference>
<evidence type="ECO:0000256" key="3">
    <source>
        <dbReference type="ARBA" id="ARBA00022853"/>
    </source>
</evidence>
<accession>A0AAW1RTS1</accession>
<dbReference type="GO" id="GO:0006325">
    <property type="term" value="P:chromatin organization"/>
    <property type="evidence" value="ECO:0007669"/>
    <property type="project" value="UniProtKB-KW"/>
</dbReference>
<dbReference type="PANTHER" id="PTHR23356:SF16">
    <property type="entry name" value="DPY30 DOMAIN CONTAINING 2"/>
    <property type="match status" value="1"/>
</dbReference>
<dbReference type="InterPro" id="IPR007858">
    <property type="entry name" value="Dpy-30_motif"/>
</dbReference>
<evidence type="ECO:0000256" key="4">
    <source>
        <dbReference type="ARBA" id="ARBA00023015"/>
    </source>
</evidence>
<organism evidence="9 10">
    <name type="scientific">Apatococcus fuscideae</name>
    <dbReference type="NCBI Taxonomy" id="2026836"/>
    <lineage>
        <taxon>Eukaryota</taxon>
        <taxon>Viridiplantae</taxon>
        <taxon>Chlorophyta</taxon>
        <taxon>core chlorophytes</taxon>
        <taxon>Trebouxiophyceae</taxon>
        <taxon>Chlorellales</taxon>
        <taxon>Chlorellaceae</taxon>
        <taxon>Apatococcus</taxon>
    </lineage>
</organism>
<evidence type="ECO:0000256" key="6">
    <source>
        <dbReference type="ARBA" id="ARBA00023242"/>
    </source>
</evidence>
<reference evidence="9 10" key="1">
    <citation type="journal article" date="2024" name="Nat. Commun.">
        <title>Phylogenomics reveals the evolutionary origins of lichenization in chlorophyte algae.</title>
        <authorList>
            <person name="Puginier C."/>
            <person name="Libourel C."/>
            <person name="Otte J."/>
            <person name="Skaloud P."/>
            <person name="Haon M."/>
            <person name="Grisel S."/>
            <person name="Petersen M."/>
            <person name="Berrin J.G."/>
            <person name="Delaux P.M."/>
            <person name="Dal Grande F."/>
            <person name="Keller J."/>
        </authorList>
    </citation>
    <scope>NUCLEOTIDE SEQUENCE [LARGE SCALE GENOMIC DNA]</scope>
    <source>
        <strain evidence="9 10">SAG 2523</strain>
    </source>
</reference>
<evidence type="ECO:0000256" key="8">
    <source>
        <dbReference type="SAM" id="MobiDB-lite"/>
    </source>
</evidence>
<gene>
    <name evidence="9" type="ORF">WJX84_003327</name>
</gene>
<keyword evidence="10" id="KW-1185">Reference proteome</keyword>